<organism evidence="2 3">
    <name type="scientific">Paenibacillus woosongensis</name>
    <dbReference type="NCBI Taxonomy" id="307580"/>
    <lineage>
        <taxon>Bacteria</taxon>
        <taxon>Bacillati</taxon>
        <taxon>Bacillota</taxon>
        <taxon>Bacilli</taxon>
        <taxon>Bacillales</taxon>
        <taxon>Paenibacillaceae</taxon>
        <taxon>Paenibacillus</taxon>
    </lineage>
</organism>
<sequence>MAAKRKPPTLQQKKEEVNKKGLIWAISIVAGLIILFTLALVFK</sequence>
<dbReference type="Proteomes" id="UP001177943">
    <property type="component" value="Chromosome"/>
</dbReference>
<dbReference type="EMBL" id="CP126084">
    <property type="protein sequence ID" value="WHX50881.1"/>
    <property type="molecule type" value="Genomic_DNA"/>
</dbReference>
<keyword evidence="1" id="KW-1133">Transmembrane helix</keyword>
<evidence type="ECO:0000313" key="2">
    <source>
        <dbReference type="EMBL" id="WHX50881.1"/>
    </source>
</evidence>
<name>A0AA95I7X5_9BACL</name>
<evidence type="ECO:0000313" key="3">
    <source>
        <dbReference type="Proteomes" id="UP001177943"/>
    </source>
</evidence>
<protein>
    <submittedName>
        <fullName evidence="2">Uncharacterized protein</fullName>
    </submittedName>
</protein>
<gene>
    <name evidence="2" type="ORF">QNH46_09660</name>
</gene>
<keyword evidence="1" id="KW-0812">Transmembrane</keyword>
<evidence type="ECO:0000256" key="1">
    <source>
        <dbReference type="SAM" id="Phobius"/>
    </source>
</evidence>
<feature type="transmembrane region" description="Helical" evidence="1">
    <location>
        <begin position="21"/>
        <end position="42"/>
    </location>
</feature>
<dbReference type="KEGG" id="pwn:QNH46_09660"/>
<proteinExistence type="predicted"/>
<accession>A0AA95I7X5</accession>
<dbReference type="RefSeq" id="WP_269058915.1">
    <property type="nucleotide sequence ID" value="NZ_BOSM01000001.1"/>
</dbReference>
<dbReference type="AlphaFoldDB" id="A0AA95I7X5"/>
<keyword evidence="1" id="KW-0472">Membrane</keyword>
<reference evidence="2" key="1">
    <citation type="submission" date="2023-05" db="EMBL/GenBank/DDBJ databases">
        <title>Comparative genomics of Bacillaceae isolates and their secondary metabolite potential.</title>
        <authorList>
            <person name="Song L."/>
            <person name="Nielsen L.J."/>
            <person name="Mohite O."/>
            <person name="Xu X."/>
            <person name="Weber T."/>
            <person name="Kovacs A.T."/>
        </authorList>
    </citation>
    <scope>NUCLEOTIDE SEQUENCE</scope>
    <source>
        <strain evidence="2">B2_4</strain>
    </source>
</reference>